<keyword evidence="2" id="KW-0238">DNA-binding</keyword>
<dbReference type="RefSeq" id="WP_133847391.1">
    <property type="nucleotide sequence ID" value="NZ_SNXZ01000001.1"/>
</dbReference>
<gene>
    <name evidence="2" type="ORF">EV186_101452</name>
</gene>
<dbReference type="GO" id="GO:0003677">
    <property type="term" value="F:DNA binding"/>
    <property type="evidence" value="ECO:0007669"/>
    <property type="project" value="UniProtKB-KW"/>
</dbReference>
<organism evidence="2 3">
    <name type="scientific">Labedaea rhizosphaerae</name>
    <dbReference type="NCBI Taxonomy" id="598644"/>
    <lineage>
        <taxon>Bacteria</taxon>
        <taxon>Bacillati</taxon>
        <taxon>Actinomycetota</taxon>
        <taxon>Actinomycetes</taxon>
        <taxon>Pseudonocardiales</taxon>
        <taxon>Pseudonocardiaceae</taxon>
        <taxon>Labedaea</taxon>
    </lineage>
</organism>
<comment type="caution">
    <text evidence="2">The sequence shown here is derived from an EMBL/GenBank/DDBJ whole genome shotgun (WGS) entry which is preliminary data.</text>
</comment>
<keyword evidence="3" id="KW-1185">Reference proteome</keyword>
<evidence type="ECO:0000313" key="3">
    <source>
        <dbReference type="Proteomes" id="UP000295444"/>
    </source>
</evidence>
<accession>A0A4R6SLS1</accession>
<evidence type="ECO:0000256" key="1">
    <source>
        <dbReference type="SAM" id="MobiDB-lite"/>
    </source>
</evidence>
<reference evidence="2 3" key="1">
    <citation type="submission" date="2019-03" db="EMBL/GenBank/DDBJ databases">
        <title>Genomic Encyclopedia of Type Strains, Phase IV (KMG-IV): sequencing the most valuable type-strain genomes for metagenomic binning, comparative biology and taxonomic classification.</title>
        <authorList>
            <person name="Goeker M."/>
        </authorList>
    </citation>
    <scope>NUCLEOTIDE SEQUENCE [LARGE SCALE GENOMIC DNA]</scope>
    <source>
        <strain evidence="2 3">DSM 45361</strain>
    </source>
</reference>
<feature type="compositionally biased region" description="Basic and acidic residues" evidence="1">
    <location>
        <begin position="124"/>
        <end position="134"/>
    </location>
</feature>
<name>A0A4R6SLS1_LABRH</name>
<dbReference type="OrthoDB" id="4762213at2"/>
<feature type="region of interest" description="Disordered" evidence="1">
    <location>
        <begin position="107"/>
        <end position="145"/>
    </location>
</feature>
<dbReference type="InterPro" id="IPR036894">
    <property type="entry name" value="YbaB-like_sf"/>
</dbReference>
<protein>
    <submittedName>
        <fullName evidence="2">YbaB/EbfC DNA-binding family protein</fullName>
    </submittedName>
</protein>
<proteinExistence type="predicted"/>
<sequence length="145" mass="15810">MNPEGWLDSYDESLKQLAANAAKTDKALKEIGGEATSQDGQVTVRVTASGATSDLVLRHGVRDMDHEHLARVILETTKAAQRDAGQAVVDVMQEFLGEDSAALEYVKTSLPEGHEAADAPPKPPELKRDTRPDDDYFENPPELIQ</sequence>
<dbReference type="EMBL" id="SNXZ01000001">
    <property type="protein sequence ID" value="TDQ04500.1"/>
    <property type="molecule type" value="Genomic_DNA"/>
</dbReference>
<dbReference type="Pfam" id="PF02575">
    <property type="entry name" value="YbaB_DNA_bd"/>
    <property type="match status" value="1"/>
</dbReference>
<evidence type="ECO:0000313" key="2">
    <source>
        <dbReference type="EMBL" id="TDQ04500.1"/>
    </source>
</evidence>
<dbReference type="Proteomes" id="UP000295444">
    <property type="component" value="Unassembled WGS sequence"/>
</dbReference>
<dbReference type="SUPFAM" id="SSF82607">
    <property type="entry name" value="YbaB-like"/>
    <property type="match status" value="1"/>
</dbReference>
<dbReference type="AlphaFoldDB" id="A0A4R6SLS1"/>
<dbReference type="Gene3D" id="3.30.1310.10">
    <property type="entry name" value="Nucleoid-associated protein YbaB-like domain"/>
    <property type="match status" value="1"/>
</dbReference>
<dbReference type="InterPro" id="IPR004401">
    <property type="entry name" value="YbaB/EbfC"/>
</dbReference>